<evidence type="ECO:0000313" key="5">
    <source>
        <dbReference type="EMBL" id="MDO1445622.1"/>
    </source>
</evidence>
<keyword evidence="2" id="KW-0238">DNA-binding</keyword>
<reference evidence="5" key="1">
    <citation type="submission" date="2023-07" db="EMBL/GenBank/DDBJ databases">
        <title>The genome sequence of Rhodocytophaga aerolata KACC 12507.</title>
        <authorList>
            <person name="Zhang X."/>
        </authorList>
    </citation>
    <scope>NUCLEOTIDE SEQUENCE</scope>
    <source>
        <strain evidence="5">KACC 12507</strain>
    </source>
</reference>
<keyword evidence="3" id="KW-0804">Transcription</keyword>
<comment type="caution">
    <text evidence="5">The sequence shown here is derived from an EMBL/GenBank/DDBJ whole genome shotgun (WGS) entry which is preliminary data.</text>
</comment>
<gene>
    <name evidence="5" type="ORF">Q0590_05145</name>
</gene>
<dbReference type="Proteomes" id="UP001168528">
    <property type="component" value="Unassembled WGS sequence"/>
</dbReference>
<proteinExistence type="predicted"/>
<dbReference type="SMART" id="SM00342">
    <property type="entry name" value="HTH_ARAC"/>
    <property type="match status" value="1"/>
</dbReference>
<dbReference type="PANTHER" id="PTHR46796">
    <property type="entry name" value="HTH-TYPE TRANSCRIPTIONAL ACTIVATOR RHAS-RELATED"/>
    <property type="match status" value="1"/>
</dbReference>
<dbReference type="PROSITE" id="PS01124">
    <property type="entry name" value="HTH_ARAC_FAMILY_2"/>
    <property type="match status" value="1"/>
</dbReference>
<accession>A0ABT8R0K8</accession>
<keyword evidence="1" id="KW-0805">Transcription regulation</keyword>
<dbReference type="Gene3D" id="1.10.10.60">
    <property type="entry name" value="Homeodomain-like"/>
    <property type="match status" value="1"/>
</dbReference>
<dbReference type="PANTHER" id="PTHR46796:SF13">
    <property type="entry name" value="HTH-TYPE TRANSCRIPTIONAL ACTIVATOR RHAS"/>
    <property type="match status" value="1"/>
</dbReference>
<dbReference type="EMBL" id="JAUKPO010000002">
    <property type="protein sequence ID" value="MDO1445622.1"/>
    <property type="molecule type" value="Genomic_DNA"/>
</dbReference>
<evidence type="ECO:0000259" key="4">
    <source>
        <dbReference type="PROSITE" id="PS01124"/>
    </source>
</evidence>
<dbReference type="Pfam" id="PF20240">
    <property type="entry name" value="DUF6597"/>
    <property type="match status" value="1"/>
</dbReference>
<evidence type="ECO:0000313" key="6">
    <source>
        <dbReference type="Proteomes" id="UP001168528"/>
    </source>
</evidence>
<dbReference type="Pfam" id="PF12833">
    <property type="entry name" value="HTH_18"/>
    <property type="match status" value="1"/>
</dbReference>
<dbReference type="SUPFAM" id="SSF46689">
    <property type="entry name" value="Homeodomain-like"/>
    <property type="match status" value="1"/>
</dbReference>
<evidence type="ECO:0000256" key="2">
    <source>
        <dbReference type="ARBA" id="ARBA00023125"/>
    </source>
</evidence>
<organism evidence="5 6">
    <name type="scientific">Rhodocytophaga aerolata</name>
    <dbReference type="NCBI Taxonomy" id="455078"/>
    <lineage>
        <taxon>Bacteria</taxon>
        <taxon>Pseudomonadati</taxon>
        <taxon>Bacteroidota</taxon>
        <taxon>Cytophagia</taxon>
        <taxon>Cytophagales</taxon>
        <taxon>Rhodocytophagaceae</taxon>
        <taxon>Rhodocytophaga</taxon>
    </lineage>
</organism>
<protein>
    <submittedName>
        <fullName evidence="5">Helix-turn-helix domain-containing protein</fullName>
    </submittedName>
</protein>
<feature type="domain" description="HTH araC/xylS-type" evidence="4">
    <location>
        <begin position="168"/>
        <end position="266"/>
    </location>
</feature>
<dbReference type="InterPro" id="IPR046532">
    <property type="entry name" value="DUF6597"/>
</dbReference>
<name>A0ABT8R0K8_9BACT</name>
<sequence length="283" mass="32597">MCKQTESIYQVYRPSADLAHLVNYYFLYENTTQALAEEFALSDGNPGISFALHQPYALKSADQKYVFASTAFICGAFTKGLYAGNSPVAQKMFGVKFTIDGLYYLLQEPMNGLNLQPVWNAEIVVGNKVSALTEQIREATDSFQRIHLLETFLRKYSRTSEAPDRKFRQAVRLIRQTNGQQHIDEIARKVSVNYKWLERKFMHYTGTSPKEFSRLTRFIHTYFHYKKVGITDLLDVAIANGYYDQTHFIKEFKHFTGYTPTQLQQAPIYDLASIMEPLSKVTN</sequence>
<dbReference type="InterPro" id="IPR009057">
    <property type="entry name" value="Homeodomain-like_sf"/>
</dbReference>
<evidence type="ECO:0000256" key="3">
    <source>
        <dbReference type="ARBA" id="ARBA00023163"/>
    </source>
</evidence>
<dbReference type="InterPro" id="IPR018060">
    <property type="entry name" value="HTH_AraC"/>
</dbReference>
<dbReference type="InterPro" id="IPR050204">
    <property type="entry name" value="AraC_XylS_family_regulators"/>
</dbReference>
<keyword evidence="6" id="KW-1185">Reference proteome</keyword>
<dbReference type="RefSeq" id="WP_302036425.1">
    <property type="nucleotide sequence ID" value="NZ_JAUKPO010000002.1"/>
</dbReference>
<evidence type="ECO:0000256" key="1">
    <source>
        <dbReference type="ARBA" id="ARBA00023015"/>
    </source>
</evidence>